<gene>
    <name evidence="1" type="ORF">FOL47_010072</name>
</gene>
<dbReference type="GO" id="GO:0046404">
    <property type="term" value="F:ATP-dependent polydeoxyribonucleotide 5'-hydroxyl-kinase activity"/>
    <property type="evidence" value="ECO:0007669"/>
    <property type="project" value="TreeGrafter"/>
</dbReference>
<dbReference type="AlphaFoldDB" id="A0A7J6MQE9"/>
<accession>A0A7J6MQE9</accession>
<comment type="caution">
    <text evidence="1">The sequence shown here is derived from an EMBL/GenBank/DDBJ whole genome shotgun (WGS) entry which is preliminary data.</text>
</comment>
<evidence type="ECO:0000313" key="2">
    <source>
        <dbReference type="Proteomes" id="UP000591131"/>
    </source>
</evidence>
<name>A0A7J6MQE9_PERCH</name>
<dbReference type="GO" id="GO:0046403">
    <property type="term" value="F:polynucleotide 3'-phosphatase activity"/>
    <property type="evidence" value="ECO:0007669"/>
    <property type="project" value="TreeGrafter"/>
</dbReference>
<evidence type="ECO:0000313" key="1">
    <source>
        <dbReference type="EMBL" id="KAF4673813.1"/>
    </source>
</evidence>
<dbReference type="InterPro" id="IPR027417">
    <property type="entry name" value="P-loop_NTPase"/>
</dbReference>
<reference evidence="1 2" key="1">
    <citation type="submission" date="2020-04" db="EMBL/GenBank/DDBJ databases">
        <title>Perkinsus chesapeaki whole genome sequence.</title>
        <authorList>
            <person name="Bogema D.R."/>
        </authorList>
    </citation>
    <scope>NUCLEOTIDE SEQUENCE [LARGE SCALE GENOMIC DNA]</scope>
    <source>
        <strain evidence="1">ATCC PRA-425</strain>
    </source>
</reference>
<dbReference type="Pfam" id="PF13671">
    <property type="entry name" value="AAA_33"/>
    <property type="match status" value="1"/>
</dbReference>
<dbReference type="PANTHER" id="PTHR12083:SF9">
    <property type="entry name" value="BIFUNCTIONAL POLYNUCLEOTIDE PHOSPHATASE_KINASE"/>
    <property type="match status" value="1"/>
</dbReference>
<dbReference type="EMBL" id="JAAPAO010000075">
    <property type="protein sequence ID" value="KAF4673813.1"/>
    <property type="molecule type" value="Genomic_DNA"/>
</dbReference>
<dbReference type="SUPFAM" id="SSF52540">
    <property type="entry name" value="P-loop containing nucleoside triphosphate hydrolases"/>
    <property type="match status" value="1"/>
</dbReference>
<dbReference type="PANTHER" id="PTHR12083">
    <property type="entry name" value="BIFUNCTIONAL POLYNUCLEOTIDE PHOSPHATASE/KINASE"/>
    <property type="match status" value="1"/>
</dbReference>
<proteinExistence type="predicted"/>
<dbReference type="OrthoDB" id="19045at2759"/>
<dbReference type="Proteomes" id="UP000591131">
    <property type="component" value="Unassembled WGS sequence"/>
</dbReference>
<keyword evidence="2" id="KW-1185">Reference proteome</keyword>
<protein>
    <submittedName>
        <fullName evidence="1">Uncharacterized protein</fullName>
    </submittedName>
</protein>
<dbReference type="Gene3D" id="3.40.50.300">
    <property type="entry name" value="P-loop containing nucleotide triphosphate hydrolases"/>
    <property type="match status" value="1"/>
</dbReference>
<sequence>MPPHRNIKPPPAPHLLAFTEEPLKWSQLPLLDETSVVCHHGCPVDSDEAAHPTNVVLEEEARRILLEARLMTSRIGVVAASTNENLATTKGRISSLARVFGYPLNTVEALIVIGDCKPSPEEAIKLWERKLGPIGDHMPKKKAPPSSSSPPVMLMLCGLPGSGKSTMSKRYLLPAGYTRVCQDVLKSKNKTLKEVERLLQEGRDIVDRTNADRSQRQGFIDIAKQYGAKVWVCVLDTERETCRARLKSREVHEGKSVTASQKNALLIGHGIMTRRWEAPRVDEGIDEIRKASTVEEVDMLGEHYGKARSSSDECDADTPKAKRLKFVQNYPIDC</sequence>
<organism evidence="1 2">
    <name type="scientific">Perkinsus chesapeaki</name>
    <name type="common">Clam parasite</name>
    <name type="synonym">Perkinsus andrewsi</name>
    <dbReference type="NCBI Taxonomy" id="330153"/>
    <lineage>
        <taxon>Eukaryota</taxon>
        <taxon>Sar</taxon>
        <taxon>Alveolata</taxon>
        <taxon>Perkinsozoa</taxon>
        <taxon>Perkinsea</taxon>
        <taxon>Perkinsida</taxon>
        <taxon>Perkinsidae</taxon>
        <taxon>Perkinsus</taxon>
    </lineage>
</organism>
<dbReference type="GO" id="GO:0006281">
    <property type="term" value="P:DNA repair"/>
    <property type="evidence" value="ECO:0007669"/>
    <property type="project" value="TreeGrafter"/>
</dbReference>
<dbReference type="GO" id="GO:0003690">
    <property type="term" value="F:double-stranded DNA binding"/>
    <property type="evidence" value="ECO:0007669"/>
    <property type="project" value="TreeGrafter"/>
</dbReference>